<dbReference type="Proteomes" id="UP000032360">
    <property type="component" value="Unassembled WGS sequence"/>
</dbReference>
<accession>A0A0D8HGC2</accession>
<evidence type="ECO:0000313" key="1">
    <source>
        <dbReference type="EMBL" id="KJF16963.1"/>
    </source>
</evidence>
<gene>
    <name evidence="1" type="ORF">AXFE_21650</name>
</gene>
<sequence length="38" mass="4231">MIPADVNFQTLQLSEIVFGSQFAIICNIVVEYLGICQI</sequence>
<dbReference type="STRING" id="1280514.AXFE_21650"/>
<organism evidence="1 2">
    <name type="scientific">Acidithrix ferrooxidans</name>
    <dbReference type="NCBI Taxonomy" id="1280514"/>
    <lineage>
        <taxon>Bacteria</taxon>
        <taxon>Bacillati</taxon>
        <taxon>Actinomycetota</taxon>
        <taxon>Acidimicrobiia</taxon>
        <taxon>Acidimicrobiales</taxon>
        <taxon>Acidimicrobiaceae</taxon>
        <taxon>Acidithrix</taxon>
    </lineage>
</organism>
<dbReference type="EMBL" id="JXYS01000069">
    <property type="protein sequence ID" value="KJF16963.1"/>
    <property type="molecule type" value="Genomic_DNA"/>
</dbReference>
<proteinExistence type="predicted"/>
<name>A0A0D8HGC2_9ACTN</name>
<comment type="caution">
    <text evidence="1">The sequence shown here is derived from an EMBL/GenBank/DDBJ whole genome shotgun (WGS) entry which is preliminary data.</text>
</comment>
<reference evidence="1 2" key="1">
    <citation type="submission" date="2015-01" db="EMBL/GenBank/DDBJ databases">
        <title>Draft genome of the acidophilic iron oxidizer Acidithrix ferrooxidans strain Py-F3.</title>
        <authorList>
            <person name="Poehlein A."/>
            <person name="Eisen S."/>
            <person name="Schloemann M."/>
            <person name="Johnson B.D."/>
            <person name="Daniel R."/>
            <person name="Muehling M."/>
        </authorList>
    </citation>
    <scope>NUCLEOTIDE SEQUENCE [LARGE SCALE GENOMIC DNA]</scope>
    <source>
        <strain evidence="1 2">Py-F3</strain>
    </source>
</reference>
<dbReference type="AlphaFoldDB" id="A0A0D8HGC2"/>
<keyword evidence="2" id="KW-1185">Reference proteome</keyword>
<evidence type="ECO:0000313" key="2">
    <source>
        <dbReference type="Proteomes" id="UP000032360"/>
    </source>
</evidence>
<protein>
    <submittedName>
        <fullName evidence="1">Uncharacterized protein</fullName>
    </submittedName>
</protein>